<evidence type="ECO:0000256" key="2">
    <source>
        <dbReference type="ARBA" id="ARBA00006654"/>
    </source>
</evidence>
<reference evidence="10 11" key="1">
    <citation type="submission" date="2019-08" db="EMBL/GenBank/DDBJ databases">
        <title>The genome of the soybean aphid Biotype 1, its phylome, world population structure and adaptation to the North American continent.</title>
        <authorList>
            <person name="Giordano R."/>
            <person name="Donthu R.K."/>
            <person name="Hernandez A.G."/>
            <person name="Wright C.L."/>
            <person name="Zimin A.V."/>
        </authorList>
    </citation>
    <scope>NUCLEOTIDE SEQUENCE [LARGE SCALE GENOMIC DNA]</scope>
    <source>
        <tissue evidence="10">Whole aphids</tissue>
    </source>
</reference>
<accession>A0A6G0U7I0</accession>
<comment type="similarity">
    <text evidence="2">Belongs to the 5'-nucleotidase family.</text>
</comment>
<proteinExistence type="inferred from homology"/>
<dbReference type="InterPro" id="IPR004843">
    <property type="entry name" value="Calcineurin-like_PHP"/>
</dbReference>
<dbReference type="CDD" id="cd07409">
    <property type="entry name" value="MPP_CD73_N"/>
    <property type="match status" value="2"/>
</dbReference>
<evidence type="ECO:0000313" key="10">
    <source>
        <dbReference type="EMBL" id="KAE9545085.1"/>
    </source>
</evidence>
<dbReference type="SUPFAM" id="SSF56300">
    <property type="entry name" value="Metallo-dependent phosphatases"/>
    <property type="match status" value="2"/>
</dbReference>
<name>A0A6G0U7I0_APHGL</name>
<dbReference type="PANTHER" id="PTHR11575:SF24">
    <property type="entry name" value="5'-NUCLEOTIDASE"/>
    <property type="match status" value="1"/>
</dbReference>
<keyword evidence="5" id="KW-0732">Signal</keyword>
<dbReference type="GO" id="GO:0046872">
    <property type="term" value="F:metal ion binding"/>
    <property type="evidence" value="ECO:0007669"/>
    <property type="project" value="UniProtKB-KW"/>
</dbReference>
<evidence type="ECO:0000313" key="11">
    <source>
        <dbReference type="Proteomes" id="UP000475862"/>
    </source>
</evidence>
<dbReference type="PANTHER" id="PTHR11575">
    <property type="entry name" value="5'-NUCLEOTIDASE-RELATED"/>
    <property type="match status" value="1"/>
</dbReference>
<sequence length="1226" mass="135657">MTHSNRYLPTLRGAGVPISVCFNDNRTIERGKQLQQSPSRNVTPPVRGRFTIFPCFFFFVDRRIIESICYVRLSRRRRATAIASVTYYSKHQCPINRANVVGAMRPTVAVACLAAVAALVAAAAADESGLDLVLIHTNDMHSRFDETDLYCNECREDDASLGRCYGGFARVAQFVKDQRRLAQESGLPSLFLVAGDTFQGTPYFSLFHWRPVVEFINQLRPDAMTLGNHEFDDGVDTLISYLEGIEGIPTVISNLNTTAVPDLDKHLLPSLVFTFNDTKVGIVGYLTTDTPTISNTGAVEFFEEVESLKKETKKLRDSGVNIIIGLGHSGIEVDQIIAKEVEDIDIIVGGHSHTFLYTGTPPSNEKPYGPYPLFVTNTRNKRVPILQAYANTKYAGKVVLKFDSNGDLVSIDGSPTLLNHEIKQDPEMLTVVDQWKPQVTNVTNVTIGRTAVELINNCHQMECNIGNLIADSFVYYNIMKKEKYDENWTDAPIGIIQSGGIRTTINETDHDGYISLGQLINVMPFQNRLVKVTISGSSLLEAFEQSVYDFVANRGGSKLLQVSGVLVEYDITKNPGSRVSSLLVRCGDCNVPKFEPLQLTANYTIVMNSYLAEGDIEDFNAAAIYMNSISPITTGIDGRVTFLSTHMRPTVAAACLAAVAVVVAAVAVDASDLDLVLIHTNDMHSRFDETDLYCNECREDDASLGRCYGGFARVAQFVKDQRRLAQESGLPSLFLVAGDTFQGTPYFSFFEWRPVVDFINQLQPDVMTLGNHEFDHGISALLSYLNGIQDIPTVVSNLNMTAEPELNNFVLPSLILTINNTKVGIVGCLTTDTPTISNSGAVGFFDEVESLKKETKKLLKNGVNIIICISHSGIEKDKVIAKEVEDIDIIVGGHTHTFLYSDTPPSIEKPYGPYPLYVTNVKNKAIPILQAYANTKYAGKVILKFDSNGELVNINGSPTLLNHEIKQDPMMLTVVDQWKPQVTSITNVTIGRTAVELINKCREEECNIGNLIADSFVYNNIMKKEIYNEYWTDAPIGIIQAGSIRTTLNETDHDGYITLGQLINVIPFANNLVKITISGSTLLESFEHSVSDYEFNHGSSKFLQVSGVLVKYDLTQSPGNRVTSLSIRCGHCSVPKFEPLVLTENYTIVMSNYLANGDIEDYNATAVYMQSISPITSGIDGRIDLNSNNNNENSAGSNINTWNYQLIYYFLTFKMSSNINYTKIFK</sequence>
<dbReference type="InterPro" id="IPR036907">
    <property type="entry name" value="5'-Nucleotdase_C_sf"/>
</dbReference>
<dbReference type="GO" id="GO:0008253">
    <property type="term" value="F:5'-nucleotidase activity"/>
    <property type="evidence" value="ECO:0007669"/>
    <property type="project" value="UniProtKB-EC"/>
</dbReference>
<dbReference type="GO" id="GO:0000166">
    <property type="term" value="F:nucleotide binding"/>
    <property type="evidence" value="ECO:0007669"/>
    <property type="project" value="UniProtKB-KW"/>
</dbReference>
<dbReference type="InterPro" id="IPR006179">
    <property type="entry name" value="5_nucleotidase/apyrase"/>
</dbReference>
<gene>
    <name evidence="10" type="ORF">AGLY_000628</name>
</gene>
<feature type="domain" description="5'-Nucleotidase C-terminal" evidence="9">
    <location>
        <begin position="990"/>
        <end position="1159"/>
    </location>
</feature>
<evidence type="ECO:0000259" key="9">
    <source>
        <dbReference type="Pfam" id="PF02872"/>
    </source>
</evidence>
<protein>
    <recommendedName>
        <fullName evidence="3">5'-nucleotidase</fullName>
        <ecNumber evidence="3">3.1.3.5</ecNumber>
    </recommendedName>
</protein>
<feature type="domain" description="Calcineurin-like phosphoesterase" evidence="8">
    <location>
        <begin position="677"/>
        <end position="897"/>
    </location>
</feature>
<comment type="caution">
    <text evidence="10">The sequence shown here is derived from an EMBL/GenBank/DDBJ whole genome shotgun (WGS) entry which is preliminary data.</text>
</comment>
<evidence type="ECO:0000256" key="4">
    <source>
        <dbReference type="ARBA" id="ARBA00022723"/>
    </source>
</evidence>
<keyword evidence="4" id="KW-0479">Metal-binding</keyword>
<dbReference type="Gene3D" id="3.60.21.10">
    <property type="match status" value="2"/>
</dbReference>
<evidence type="ECO:0000256" key="7">
    <source>
        <dbReference type="ARBA" id="ARBA00022801"/>
    </source>
</evidence>
<dbReference type="Gene3D" id="3.90.780.10">
    <property type="entry name" value="5'-Nucleotidase, C-terminal domain"/>
    <property type="match status" value="2"/>
</dbReference>
<dbReference type="Pfam" id="PF02872">
    <property type="entry name" value="5_nucleotid_C"/>
    <property type="match status" value="2"/>
</dbReference>
<dbReference type="PRINTS" id="PR01607">
    <property type="entry name" value="APYRASEFAMLY"/>
</dbReference>
<evidence type="ECO:0000256" key="5">
    <source>
        <dbReference type="ARBA" id="ARBA00022729"/>
    </source>
</evidence>
<dbReference type="AlphaFoldDB" id="A0A6G0U7I0"/>
<dbReference type="InterPro" id="IPR008334">
    <property type="entry name" value="5'-Nucleotdase_C"/>
</dbReference>
<dbReference type="EMBL" id="VYZN01000001">
    <property type="protein sequence ID" value="KAE9545085.1"/>
    <property type="molecule type" value="Genomic_DNA"/>
</dbReference>
<dbReference type="SUPFAM" id="SSF55816">
    <property type="entry name" value="5'-nucleotidase (syn. UDP-sugar hydrolase), C-terminal domain"/>
    <property type="match status" value="2"/>
</dbReference>
<organism evidence="10 11">
    <name type="scientific">Aphis glycines</name>
    <name type="common">Soybean aphid</name>
    <dbReference type="NCBI Taxonomy" id="307491"/>
    <lineage>
        <taxon>Eukaryota</taxon>
        <taxon>Metazoa</taxon>
        <taxon>Ecdysozoa</taxon>
        <taxon>Arthropoda</taxon>
        <taxon>Hexapoda</taxon>
        <taxon>Insecta</taxon>
        <taxon>Pterygota</taxon>
        <taxon>Neoptera</taxon>
        <taxon>Paraneoptera</taxon>
        <taxon>Hemiptera</taxon>
        <taxon>Sternorrhyncha</taxon>
        <taxon>Aphidomorpha</taxon>
        <taxon>Aphidoidea</taxon>
        <taxon>Aphididae</taxon>
        <taxon>Aphidini</taxon>
        <taxon>Aphis</taxon>
        <taxon>Aphis</taxon>
    </lineage>
</organism>
<dbReference type="InterPro" id="IPR029052">
    <property type="entry name" value="Metallo-depent_PP-like"/>
</dbReference>
<keyword evidence="6" id="KW-0547">Nucleotide-binding</keyword>
<dbReference type="PROSITE" id="PS00786">
    <property type="entry name" value="5_NUCLEOTIDASE_2"/>
    <property type="match status" value="2"/>
</dbReference>
<dbReference type="Proteomes" id="UP000475862">
    <property type="component" value="Unassembled WGS sequence"/>
</dbReference>
<dbReference type="EC" id="3.1.3.5" evidence="3"/>
<evidence type="ECO:0000256" key="3">
    <source>
        <dbReference type="ARBA" id="ARBA00012643"/>
    </source>
</evidence>
<dbReference type="PROSITE" id="PS00785">
    <property type="entry name" value="5_NUCLEOTIDASE_1"/>
    <property type="match status" value="2"/>
</dbReference>
<feature type="domain" description="5'-Nucleotidase C-terminal" evidence="9">
    <location>
        <begin position="447"/>
        <end position="619"/>
    </location>
</feature>
<dbReference type="GO" id="GO:0005886">
    <property type="term" value="C:plasma membrane"/>
    <property type="evidence" value="ECO:0007669"/>
    <property type="project" value="TreeGrafter"/>
</dbReference>
<dbReference type="OrthoDB" id="7722975at2759"/>
<dbReference type="FunFam" id="3.60.21.10:FF:000020">
    <property type="entry name" value="NT5E isoform 4"/>
    <property type="match status" value="2"/>
</dbReference>
<evidence type="ECO:0000256" key="1">
    <source>
        <dbReference type="ARBA" id="ARBA00000815"/>
    </source>
</evidence>
<evidence type="ECO:0000256" key="6">
    <source>
        <dbReference type="ARBA" id="ARBA00022741"/>
    </source>
</evidence>
<dbReference type="GO" id="GO:0006196">
    <property type="term" value="P:AMP catabolic process"/>
    <property type="evidence" value="ECO:0007669"/>
    <property type="project" value="TreeGrafter"/>
</dbReference>
<feature type="domain" description="Calcineurin-like phosphoesterase" evidence="8">
    <location>
        <begin position="134"/>
        <end position="354"/>
    </location>
</feature>
<keyword evidence="11" id="KW-1185">Reference proteome</keyword>
<evidence type="ECO:0000259" key="8">
    <source>
        <dbReference type="Pfam" id="PF00149"/>
    </source>
</evidence>
<dbReference type="Pfam" id="PF00149">
    <property type="entry name" value="Metallophos"/>
    <property type="match status" value="2"/>
</dbReference>
<keyword evidence="7" id="KW-0378">Hydrolase</keyword>
<comment type="catalytic activity">
    <reaction evidence="1">
        <text>a ribonucleoside 5'-phosphate + H2O = a ribonucleoside + phosphate</text>
        <dbReference type="Rhea" id="RHEA:12484"/>
        <dbReference type="ChEBI" id="CHEBI:15377"/>
        <dbReference type="ChEBI" id="CHEBI:18254"/>
        <dbReference type="ChEBI" id="CHEBI:43474"/>
        <dbReference type="ChEBI" id="CHEBI:58043"/>
        <dbReference type="EC" id="3.1.3.5"/>
    </reaction>
</comment>
<dbReference type="InterPro" id="IPR006146">
    <property type="entry name" value="5'-Nucleotdase_CS"/>
</dbReference>